<evidence type="ECO:0000259" key="1">
    <source>
        <dbReference type="SMART" id="SM01165"/>
    </source>
</evidence>
<reference evidence="2 3" key="1">
    <citation type="submission" date="2014-03" db="EMBL/GenBank/DDBJ databases">
        <title>Draft genome of the hookworm Oesophagostomum dentatum.</title>
        <authorList>
            <person name="Mitreva M."/>
        </authorList>
    </citation>
    <scope>NUCLEOTIDE SEQUENCE [LARGE SCALE GENOMIC DNA]</scope>
    <source>
        <strain evidence="2 3">OD-Hann</strain>
    </source>
</reference>
<name>A0A0B1T6B9_OESDE</name>
<protein>
    <recommendedName>
        <fullName evidence="1">Synaptojanin-1/2 RNA recognition motif domain-containing protein</fullName>
    </recommendedName>
</protein>
<proteinExistence type="predicted"/>
<dbReference type="AlphaFoldDB" id="A0A0B1T6B9"/>
<dbReference type="Pfam" id="PF08952">
    <property type="entry name" value="DUF1866"/>
    <property type="match status" value="1"/>
</dbReference>
<gene>
    <name evidence="2" type="ORF">OESDEN_08786</name>
</gene>
<dbReference type="InterPro" id="IPR015047">
    <property type="entry name" value="SYNJ1/2_RRM"/>
</dbReference>
<evidence type="ECO:0000313" key="3">
    <source>
        <dbReference type="Proteomes" id="UP000053660"/>
    </source>
</evidence>
<dbReference type="EMBL" id="KN552134">
    <property type="protein sequence ID" value="KHJ91352.1"/>
    <property type="molecule type" value="Genomic_DNA"/>
</dbReference>
<accession>A0A0B1T6B9</accession>
<dbReference type="OrthoDB" id="5859294at2759"/>
<dbReference type="Proteomes" id="UP000053660">
    <property type="component" value="Unassembled WGS sequence"/>
</dbReference>
<keyword evidence="3" id="KW-1185">Reference proteome</keyword>
<dbReference type="SMART" id="SM01165">
    <property type="entry name" value="DUF1866"/>
    <property type="match status" value="1"/>
</dbReference>
<dbReference type="Gene3D" id="3.30.70.330">
    <property type="match status" value="1"/>
</dbReference>
<organism evidence="2 3">
    <name type="scientific">Oesophagostomum dentatum</name>
    <name type="common">Nodular worm</name>
    <dbReference type="NCBI Taxonomy" id="61180"/>
    <lineage>
        <taxon>Eukaryota</taxon>
        <taxon>Metazoa</taxon>
        <taxon>Ecdysozoa</taxon>
        <taxon>Nematoda</taxon>
        <taxon>Chromadorea</taxon>
        <taxon>Rhabditida</taxon>
        <taxon>Rhabditina</taxon>
        <taxon>Rhabditomorpha</taxon>
        <taxon>Strongyloidea</taxon>
        <taxon>Strongylidae</taxon>
        <taxon>Oesophagostomum</taxon>
    </lineage>
</organism>
<dbReference type="InterPro" id="IPR012677">
    <property type="entry name" value="Nucleotide-bd_a/b_plait_sf"/>
</dbReference>
<evidence type="ECO:0000313" key="2">
    <source>
        <dbReference type="EMBL" id="KHJ91352.1"/>
    </source>
</evidence>
<sequence length="142" mass="15546">MKLIRYFRSELKTSDHRPVGALFSVNVYRADPTKCLDLVEDIIECLGPPDSTIICSLTSTRRFPPALFPQVAGKLKEIPAQIRLSKFEDGELHIVLENGEAALAALSMDGIHLGTLLSGMSIFSKIILEGLGKLHFNAVLIA</sequence>
<feature type="domain" description="Synaptojanin-1/2 RNA recognition motif" evidence="1">
    <location>
        <begin position="24"/>
        <end position="136"/>
    </location>
</feature>